<dbReference type="SUPFAM" id="SSF141694">
    <property type="entry name" value="AF2212/PG0164-like"/>
    <property type="match status" value="1"/>
</dbReference>
<dbReference type="InterPro" id="IPR008203">
    <property type="entry name" value="AF2212-like"/>
</dbReference>
<dbReference type="RefSeq" id="WP_193870240.1">
    <property type="nucleotide sequence ID" value="NZ_JADEWU010000038.1"/>
</dbReference>
<organism evidence="1 2">
    <name type="scientific">Planktothrix mougeotii LEGE 06226</name>
    <dbReference type="NCBI Taxonomy" id="1828728"/>
    <lineage>
        <taxon>Bacteria</taxon>
        <taxon>Bacillati</taxon>
        <taxon>Cyanobacteriota</taxon>
        <taxon>Cyanophyceae</taxon>
        <taxon>Oscillatoriophycideae</taxon>
        <taxon>Oscillatoriales</taxon>
        <taxon>Microcoleaceae</taxon>
        <taxon>Planktothrix</taxon>
    </lineage>
</organism>
<proteinExistence type="predicted"/>
<accession>A0ABR9UE37</accession>
<keyword evidence="2" id="KW-1185">Reference proteome</keyword>
<name>A0ABR9UE37_9CYAN</name>
<protein>
    <submittedName>
        <fullName evidence="1">Antitoxin family protein</fullName>
    </submittedName>
</protein>
<dbReference type="Pfam" id="PF01954">
    <property type="entry name" value="AF2212-like"/>
    <property type="match status" value="1"/>
</dbReference>
<gene>
    <name evidence="1" type="ORF">IQ236_16110</name>
</gene>
<comment type="caution">
    <text evidence="1">The sequence shown here is derived from an EMBL/GenBank/DDBJ whole genome shotgun (WGS) entry which is preliminary data.</text>
</comment>
<dbReference type="EMBL" id="JADEWU010000038">
    <property type="protein sequence ID" value="MBE9144730.1"/>
    <property type="molecule type" value="Genomic_DNA"/>
</dbReference>
<dbReference type="InterPro" id="IPR024069">
    <property type="entry name" value="AF2212-like_dom_sf"/>
</dbReference>
<evidence type="ECO:0000313" key="1">
    <source>
        <dbReference type="EMBL" id="MBE9144730.1"/>
    </source>
</evidence>
<dbReference type="Gene3D" id="4.10.1150.10">
    <property type="entry name" value="AF2212/PG0164-like"/>
    <property type="match status" value="1"/>
</dbReference>
<reference evidence="1 2" key="1">
    <citation type="submission" date="2020-10" db="EMBL/GenBank/DDBJ databases">
        <authorList>
            <person name="Castelo-Branco R."/>
            <person name="Eusebio N."/>
            <person name="Adriana R."/>
            <person name="Vieira A."/>
            <person name="Brugerolle De Fraissinette N."/>
            <person name="Rezende De Castro R."/>
            <person name="Schneider M.P."/>
            <person name="Vasconcelos V."/>
            <person name="Leao P.N."/>
        </authorList>
    </citation>
    <scope>NUCLEOTIDE SEQUENCE [LARGE SCALE GENOMIC DNA]</scope>
    <source>
        <strain evidence="1 2">LEGE 06226</strain>
    </source>
</reference>
<sequence length="79" mass="8664">MTMTIAAIYEKGVLRLMQPIELTEGTSVEIIVIPKTSHSQPKSPADILAEIAALPLEDNADTFSGREHDKVLYPDQNSL</sequence>
<dbReference type="Proteomes" id="UP000640725">
    <property type="component" value="Unassembled WGS sequence"/>
</dbReference>
<evidence type="ECO:0000313" key="2">
    <source>
        <dbReference type="Proteomes" id="UP000640725"/>
    </source>
</evidence>